<name>A0ABS8G634_9ALTE</name>
<organism evidence="1 2">
    <name type="scientific">Fluctibacter halophilus</name>
    <dbReference type="NCBI Taxonomy" id="226011"/>
    <lineage>
        <taxon>Bacteria</taxon>
        <taxon>Pseudomonadati</taxon>
        <taxon>Pseudomonadota</taxon>
        <taxon>Gammaproteobacteria</taxon>
        <taxon>Alteromonadales</taxon>
        <taxon>Alteromonadaceae</taxon>
        <taxon>Fluctibacter</taxon>
    </lineage>
</organism>
<evidence type="ECO:0000313" key="1">
    <source>
        <dbReference type="EMBL" id="MCC2615958.1"/>
    </source>
</evidence>
<evidence type="ECO:0000313" key="2">
    <source>
        <dbReference type="Proteomes" id="UP001520878"/>
    </source>
</evidence>
<sequence>MNGRRAKELRLRVITVTGEDPVIVRREDPFAGDLSASRMQLVPVYSKPKLDQLFGTVIEPPQVLYRNNKQTVTDLRAPMRHYKVVKREYYR</sequence>
<reference evidence="1 2" key="1">
    <citation type="submission" date="2021-10" db="EMBL/GenBank/DDBJ databases">
        <title>Draft genome of Aestuariibacter halophilus JC2043.</title>
        <authorList>
            <person name="Emsley S.A."/>
            <person name="Pfannmuller K.M."/>
            <person name="Ushijima B."/>
            <person name="Saw J.H."/>
            <person name="Videau P."/>
        </authorList>
    </citation>
    <scope>NUCLEOTIDE SEQUENCE [LARGE SCALE GENOMIC DNA]</scope>
    <source>
        <strain evidence="1 2">JC2043</strain>
    </source>
</reference>
<dbReference type="Proteomes" id="UP001520878">
    <property type="component" value="Unassembled WGS sequence"/>
</dbReference>
<dbReference type="RefSeq" id="WP_229158431.1">
    <property type="nucleotide sequence ID" value="NZ_JAJEWP010000001.1"/>
</dbReference>
<comment type="caution">
    <text evidence="1">The sequence shown here is derived from an EMBL/GenBank/DDBJ whole genome shotgun (WGS) entry which is preliminary data.</text>
</comment>
<accession>A0ABS8G634</accession>
<proteinExistence type="predicted"/>
<gene>
    <name evidence="1" type="ORF">LJ739_06865</name>
</gene>
<dbReference type="EMBL" id="JAJEWP010000001">
    <property type="protein sequence ID" value="MCC2615958.1"/>
    <property type="molecule type" value="Genomic_DNA"/>
</dbReference>
<keyword evidence="2" id="KW-1185">Reference proteome</keyword>
<protein>
    <submittedName>
        <fullName evidence="1">Uncharacterized protein</fullName>
    </submittedName>
</protein>